<dbReference type="Gene3D" id="2.30.30.30">
    <property type="match status" value="1"/>
</dbReference>
<comment type="pathway">
    <text evidence="2 8">Protein biosynthesis; polypeptide chain elongation.</text>
</comment>
<dbReference type="EMBL" id="CP114006">
    <property type="protein sequence ID" value="WAN63315.1"/>
    <property type="molecule type" value="Genomic_DNA"/>
</dbReference>
<evidence type="ECO:0000256" key="4">
    <source>
        <dbReference type="ARBA" id="ARBA00022490"/>
    </source>
</evidence>
<keyword evidence="6 8" id="KW-0648">Protein biosynthesis</keyword>
<dbReference type="GO" id="GO:0003746">
    <property type="term" value="F:translation elongation factor activity"/>
    <property type="evidence" value="ECO:0007669"/>
    <property type="project" value="UniProtKB-KW"/>
</dbReference>
<dbReference type="InterPro" id="IPR012340">
    <property type="entry name" value="NA-bd_OB-fold"/>
</dbReference>
<dbReference type="InterPro" id="IPR013185">
    <property type="entry name" value="Transl_elong_KOW-like"/>
</dbReference>
<dbReference type="InterPro" id="IPR013852">
    <property type="entry name" value="Transl_elong_P/YeiP_CS"/>
</dbReference>
<dbReference type="NCBIfam" id="TIGR00038">
    <property type="entry name" value="efp"/>
    <property type="match status" value="1"/>
</dbReference>
<keyword evidence="5 8" id="KW-0251">Elongation factor</keyword>
<comment type="similarity">
    <text evidence="3 8 10">Belongs to the elongation factor P family.</text>
</comment>
<dbReference type="RefSeq" id="WP_268850141.1">
    <property type="nucleotide sequence ID" value="NZ_CP114006.1"/>
</dbReference>
<gene>
    <name evidence="8" type="primary">efp</name>
    <name evidence="13" type="ORF">RS022_03910</name>
</gene>
<reference evidence="13 14" key="1">
    <citation type="journal article" date="2023" name="Microbiol. Resour. Announc.">
        <title>Complete Genome of 'Candidatus Phytoplasma rubi' RS, a Phytopathogenic Bacterium Associated with Rubus Stunt Disease.</title>
        <authorList>
            <person name="Duckeck D."/>
            <person name="Zubert C."/>
            <person name="Bohm J.W."/>
            <person name="Carminati G."/>
            <person name="Schneider B."/>
            <person name="Kube M."/>
        </authorList>
    </citation>
    <scope>NUCLEOTIDE SEQUENCE [LARGE SCALE GENOMIC DNA]</scope>
    <source>
        <strain evidence="13 14">RS</strain>
    </source>
</reference>
<comment type="function">
    <text evidence="7 8">Involved in peptide bond synthesis. Stimulates efficient translation and peptide-bond synthesis on native or reconstituted 70S ribosomes in vitro. Probably functions indirectly by altering the affinity of the ribosome for aminoacyl-tRNA, thus increasing their reactivity as acceptors for peptidyl transferase.</text>
</comment>
<evidence type="ECO:0000256" key="1">
    <source>
        <dbReference type="ARBA" id="ARBA00004496"/>
    </source>
</evidence>
<dbReference type="Pfam" id="PF01132">
    <property type="entry name" value="EFP"/>
    <property type="match status" value="1"/>
</dbReference>
<dbReference type="PANTHER" id="PTHR30053:SF12">
    <property type="entry name" value="ELONGATION FACTOR P (EF-P) FAMILY PROTEIN"/>
    <property type="match status" value="1"/>
</dbReference>
<evidence type="ECO:0000259" key="12">
    <source>
        <dbReference type="SMART" id="SM01185"/>
    </source>
</evidence>
<evidence type="ECO:0000313" key="13">
    <source>
        <dbReference type="EMBL" id="WAN63315.1"/>
    </source>
</evidence>
<dbReference type="Gene3D" id="2.40.50.140">
    <property type="entry name" value="Nucleic acid-binding proteins"/>
    <property type="match status" value="2"/>
</dbReference>
<dbReference type="SMART" id="SM00841">
    <property type="entry name" value="Elong-fact-P_C"/>
    <property type="match status" value="1"/>
</dbReference>
<dbReference type="InterPro" id="IPR001059">
    <property type="entry name" value="Transl_elong_P/YeiP_cen"/>
</dbReference>
<evidence type="ECO:0000259" key="11">
    <source>
        <dbReference type="SMART" id="SM00841"/>
    </source>
</evidence>
<feature type="domain" description="Translation elongation factor P/YeiP central" evidence="12">
    <location>
        <begin position="71"/>
        <end position="126"/>
    </location>
</feature>
<dbReference type="PROSITE" id="PS01275">
    <property type="entry name" value="EFP"/>
    <property type="match status" value="1"/>
</dbReference>
<evidence type="ECO:0000313" key="14">
    <source>
        <dbReference type="Proteomes" id="UP001164727"/>
    </source>
</evidence>
<dbReference type="InterPro" id="IPR014722">
    <property type="entry name" value="Rib_uL2_dom2"/>
</dbReference>
<dbReference type="InterPro" id="IPR011768">
    <property type="entry name" value="Transl_elongation_fac_P"/>
</dbReference>
<keyword evidence="14" id="KW-1185">Reference proteome</keyword>
<name>A0ABY7BRK7_9MOLU</name>
<dbReference type="PANTHER" id="PTHR30053">
    <property type="entry name" value="ELONGATION FACTOR P"/>
    <property type="match status" value="1"/>
</dbReference>
<dbReference type="Proteomes" id="UP001164727">
    <property type="component" value="Chromosome"/>
</dbReference>
<dbReference type="NCBIfam" id="NF001810">
    <property type="entry name" value="PRK00529.1"/>
    <property type="match status" value="1"/>
</dbReference>
<proteinExistence type="inferred from homology"/>
<dbReference type="InterPro" id="IPR008991">
    <property type="entry name" value="Translation_prot_SH3-like_sf"/>
</dbReference>
<dbReference type="SUPFAM" id="SSF50104">
    <property type="entry name" value="Translation proteins SH3-like domain"/>
    <property type="match status" value="1"/>
</dbReference>
<dbReference type="Pfam" id="PF09285">
    <property type="entry name" value="Elong-fact-P_C"/>
    <property type="match status" value="1"/>
</dbReference>
<dbReference type="InterPro" id="IPR020599">
    <property type="entry name" value="Transl_elong_fac_P/YeiP"/>
</dbReference>
<dbReference type="PIRSF" id="PIRSF005901">
    <property type="entry name" value="EF-P"/>
    <property type="match status" value="1"/>
</dbReference>
<evidence type="ECO:0000256" key="6">
    <source>
        <dbReference type="ARBA" id="ARBA00022917"/>
    </source>
</evidence>
<evidence type="ECO:0000256" key="10">
    <source>
        <dbReference type="RuleBase" id="RU004389"/>
    </source>
</evidence>
<dbReference type="Pfam" id="PF08207">
    <property type="entry name" value="EFP_N"/>
    <property type="match status" value="1"/>
</dbReference>
<comment type="subcellular location">
    <subcellularLocation>
        <location evidence="1 8">Cytoplasm</location>
    </subcellularLocation>
</comment>
<dbReference type="HAMAP" id="MF_00141">
    <property type="entry name" value="EF_P"/>
    <property type="match status" value="1"/>
</dbReference>
<dbReference type="SMART" id="SM01185">
    <property type="entry name" value="EFP"/>
    <property type="match status" value="1"/>
</dbReference>
<keyword evidence="4 8" id="KW-0963">Cytoplasm</keyword>
<dbReference type="InterPro" id="IPR015365">
    <property type="entry name" value="Elong-fact-P_C"/>
</dbReference>
<feature type="domain" description="Elongation factor P C-terminal" evidence="11">
    <location>
        <begin position="134"/>
        <end position="191"/>
    </location>
</feature>
<evidence type="ECO:0000256" key="2">
    <source>
        <dbReference type="ARBA" id="ARBA00004815"/>
    </source>
</evidence>
<sequence>MNNTNVNTNDFKIGQTIKLNNNVYQIVDFLHVKPGKGAAFVRSKLKNLKNGYIIEHIFNAGVKINKALVNKKKLQFSYILNDKYIFLDPDNYEEFEISKDKLENIIKYLKEAMLVEFMFDEKEEILGVTIPDKICLKIIQTDYLTTSNNARKTTSFKEAVLETGLIIKVPIFIEQGEEIIINTETGLYISRK</sequence>
<evidence type="ECO:0000256" key="3">
    <source>
        <dbReference type="ARBA" id="ARBA00009479"/>
    </source>
</evidence>
<evidence type="ECO:0000256" key="8">
    <source>
        <dbReference type="HAMAP-Rule" id="MF_00141"/>
    </source>
</evidence>
<dbReference type="SUPFAM" id="SSF50249">
    <property type="entry name" value="Nucleic acid-binding proteins"/>
    <property type="match status" value="2"/>
</dbReference>
<evidence type="ECO:0000256" key="7">
    <source>
        <dbReference type="ARBA" id="ARBA00025469"/>
    </source>
</evidence>
<evidence type="ECO:0000256" key="9">
    <source>
        <dbReference type="NCBIfam" id="TIGR00038"/>
    </source>
</evidence>
<evidence type="ECO:0000256" key="5">
    <source>
        <dbReference type="ARBA" id="ARBA00022768"/>
    </source>
</evidence>
<accession>A0ABY7BRK7</accession>
<protein>
    <recommendedName>
        <fullName evidence="8 9">Elongation factor P</fullName>
        <shortName evidence="8">EF-P</shortName>
    </recommendedName>
</protein>
<organism evidence="13 14">
    <name type="scientific">Candidatus Phytoplasma rubi</name>
    <dbReference type="NCBI Taxonomy" id="399025"/>
    <lineage>
        <taxon>Bacteria</taxon>
        <taxon>Bacillati</taxon>
        <taxon>Mycoplasmatota</taxon>
        <taxon>Mollicutes</taxon>
        <taxon>Acholeplasmatales</taxon>
        <taxon>Acholeplasmataceae</taxon>
        <taxon>Candidatus Phytoplasma</taxon>
        <taxon>16SrV (Elm yellows group)</taxon>
    </lineage>
</organism>